<proteinExistence type="predicted"/>
<evidence type="ECO:0000259" key="1">
    <source>
        <dbReference type="Pfam" id="PF07510"/>
    </source>
</evidence>
<dbReference type="PANTHER" id="PTHR35149">
    <property type="entry name" value="SLL5132 PROTEIN"/>
    <property type="match status" value="1"/>
</dbReference>
<dbReference type="AlphaFoldDB" id="A0A542SNB6"/>
<accession>A0A542SNB6</accession>
<dbReference type="InterPro" id="IPR011089">
    <property type="entry name" value="GmrSD_C"/>
</dbReference>
<dbReference type="Proteomes" id="UP000316181">
    <property type="component" value="Unassembled WGS sequence"/>
</dbReference>
<name>A0A542SNB6_9MICO</name>
<protein>
    <submittedName>
        <fullName evidence="2">Uncharacterized protein DUF1524</fullName>
    </submittedName>
</protein>
<dbReference type="OrthoDB" id="9798761at2"/>
<sequence length="311" mass="35265">MWQWLTARTLEDFPIRELFSQFKYYVTTSGEGIAALLPRIKPAAVRYRAIIEGAERAGGELSREELFSYRVGTLDSEVARPLLIWLEEPEQSAIPAADRAQILAALESWFVRRALVKAPSQGSNRFIVDLMQHLSRQPGGEVATAAHAYLVDNHTAVGYWPGDEEVREALTGATAYWRYRQSRLRMVLEALEDLKRGYPNGQRLAMGPVVRGKGTIEHLMPQKWREHWEADLTEEQQVARDRTLQQLGNLTLVTQKLNSKVSNGSWESKRNHFLHSDDILITKDALNAGEVWDETTIAARTSAMIDQILQV</sequence>
<evidence type="ECO:0000313" key="3">
    <source>
        <dbReference type="Proteomes" id="UP000316181"/>
    </source>
</evidence>
<dbReference type="RefSeq" id="WP_142111318.1">
    <property type="nucleotide sequence ID" value="NZ_BAAATB010000008.1"/>
</dbReference>
<evidence type="ECO:0000313" key="2">
    <source>
        <dbReference type="EMBL" id="TQK75995.1"/>
    </source>
</evidence>
<keyword evidence="3" id="KW-1185">Reference proteome</keyword>
<dbReference type="PANTHER" id="PTHR35149:SF1">
    <property type="entry name" value="DUF5655 DOMAIN-CONTAINING PROTEIN"/>
    <property type="match status" value="1"/>
</dbReference>
<organism evidence="2 3">
    <name type="scientific">Rarobacter incanus</name>
    <dbReference type="NCBI Taxonomy" id="153494"/>
    <lineage>
        <taxon>Bacteria</taxon>
        <taxon>Bacillati</taxon>
        <taxon>Actinomycetota</taxon>
        <taxon>Actinomycetes</taxon>
        <taxon>Micrococcales</taxon>
        <taxon>Rarobacteraceae</taxon>
        <taxon>Rarobacter</taxon>
    </lineage>
</organism>
<feature type="domain" description="GmrSD restriction endonucleases C-terminal" evidence="1">
    <location>
        <begin position="160"/>
        <end position="306"/>
    </location>
</feature>
<gene>
    <name evidence="2" type="ORF">FB389_0640</name>
</gene>
<dbReference type="Pfam" id="PF07510">
    <property type="entry name" value="GmrSD_C"/>
    <property type="match status" value="1"/>
</dbReference>
<reference evidence="2 3" key="1">
    <citation type="submission" date="2019-06" db="EMBL/GenBank/DDBJ databases">
        <title>Sequencing the genomes of 1000 actinobacteria strains.</title>
        <authorList>
            <person name="Klenk H.-P."/>
        </authorList>
    </citation>
    <scope>NUCLEOTIDE SEQUENCE [LARGE SCALE GENOMIC DNA]</scope>
    <source>
        <strain evidence="2 3">DSM 10596</strain>
    </source>
</reference>
<dbReference type="EMBL" id="VFNV01000001">
    <property type="protein sequence ID" value="TQK75995.1"/>
    <property type="molecule type" value="Genomic_DNA"/>
</dbReference>
<comment type="caution">
    <text evidence="2">The sequence shown here is derived from an EMBL/GenBank/DDBJ whole genome shotgun (WGS) entry which is preliminary data.</text>
</comment>